<keyword evidence="2" id="KW-1185">Reference proteome</keyword>
<dbReference type="AlphaFoldDB" id="A0AAV4H159"/>
<gene>
    <name evidence="1" type="ORF">ElyMa_004300100</name>
</gene>
<name>A0AAV4H159_9GAST</name>
<organism evidence="1 2">
    <name type="scientific">Elysia marginata</name>
    <dbReference type="NCBI Taxonomy" id="1093978"/>
    <lineage>
        <taxon>Eukaryota</taxon>
        <taxon>Metazoa</taxon>
        <taxon>Spiralia</taxon>
        <taxon>Lophotrochozoa</taxon>
        <taxon>Mollusca</taxon>
        <taxon>Gastropoda</taxon>
        <taxon>Heterobranchia</taxon>
        <taxon>Euthyneura</taxon>
        <taxon>Panpulmonata</taxon>
        <taxon>Sacoglossa</taxon>
        <taxon>Placobranchoidea</taxon>
        <taxon>Plakobranchidae</taxon>
        <taxon>Elysia</taxon>
    </lineage>
</organism>
<dbReference type="Proteomes" id="UP000762676">
    <property type="component" value="Unassembled WGS sequence"/>
</dbReference>
<comment type="caution">
    <text evidence="1">The sequence shown here is derived from an EMBL/GenBank/DDBJ whole genome shotgun (WGS) entry which is preliminary data.</text>
</comment>
<sequence length="62" mass="7059">TFLGTMLLLVWPEPNKLTTDAMFMDPSLMEAMGIDVPSSPTQEFLVENGYHMPMHSESFFTF</sequence>
<reference evidence="1 2" key="1">
    <citation type="journal article" date="2021" name="Elife">
        <title>Chloroplast acquisition without the gene transfer in kleptoplastic sea slugs, Plakobranchus ocellatus.</title>
        <authorList>
            <person name="Maeda T."/>
            <person name="Takahashi S."/>
            <person name="Yoshida T."/>
            <person name="Shimamura S."/>
            <person name="Takaki Y."/>
            <person name="Nagai Y."/>
            <person name="Toyoda A."/>
            <person name="Suzuki Y."/>
            <person name="Arimoto A."/>
            <person name="Ishii H."/>
            <person name="Satoh N."/>
            <person name="Nishiyama T."/>
            <person name="Hasebe M."/>
            <person name="Maruyama T."/>
            <person name="Minagawa J."/>
            <person name="Obokata J."/>
            <person name="Shigenobu S."/>
        </authorList>
    </citation>
    <scope>NUCLEOTIDE SEQUENCE [LARGE SCALE GENOMIC DNA]</scope>
</reference>
<feature type="non-terminal residue" evidence="1">
    <location>
        <position position="1"/>
    </location>
</feature>
<accession>A0AAV4H159</accession>
<evidence type="ECO:0000313" key="1">
    <source>
        <dbReference type="EMBL" id="GFR90275.1"/>
    </source>
</evidence>
<dbReference type="EMBL" id="BMAT01008662">
    <property type="protein sequence ID" value="GFR90275.1"/>
    <property type="molecule type" value="Genomic_DNA"/>
</dbReference>
<proteinExistence type="predicted"/>
<protein>
    <submittedName>
        <fullName evidence="1">Uncharacterized protein</fullName>
    </submittedName>
</protein>
<evidence type="ECO:0000313" key="2">
    <source>
        <dbReference type="Proteomes" id="UP000762676"/>
    </source>
</evidence>